<dbReference type="InterPro" id="IPR002048">
    <property type="entry name" value="EF_hand_dom"/>
</dbReference>
<dbReference type="AlphaFoldDB" id="A0A1G5WMM6"/>
<keyword evidence="1" id="KW-0472">Membrane</keyword>
<dbReference type="Proteomes" id="UP000323439">
    <property type="component" value="Unassembled WGS sequence"/>
</dbReference>
<dbReference type="RefSeq" id="WP_149732049.1">
    <property type="nucleotide sequence ID" value="NZ_FMXB01000011.1"/>
</dbReference>
<dbReference type="PROSITE" id="PS00018">
    <property type="entry name" value="EF_HAND_1"/>
    <property type="match status" value="1"/>
</dbReference>
<sequence>MVKYCSECGEKMDDDASFCQNCGAKSENVNKSEKNNKALILGLIGAVIILILAIGFITGGFGLFGENTSIIFISESPVANSGNFTVELTSGSQGISGKELEITFKNDKNSYTFNGVTDNVGLVNVVANVEEGDYEVTASFAGDNDYKSSSATASYKVEAKATEIDSQVTSTRTEPDYESFSYPHSFEDTDTNGDGYVYLSDMNIAHTPQNIVKQMFSDSDDDHDGRLNHNEYYKFMYKLNYDKSSYGL</sequence>
<dbReference type="InterPro" id="IPR026870">
    <property type="entry name" value="Zinc_ribbon_dom"/>
</dbReference>
<evidence type="ECO:0000259" key="2">
    <source>
        <dbReference type="PROSITE" id="PS50222"/>
    </source>
</evidence>
<dbReference type="InterPro" id="IPR011992">
    <property type="entry name" value="EF-hand-dom_pair"/>
</dbReference>
<dbReference type="InterPro" id="IPR018247">
    <property type="entry name" value="EF_Hand_1_Ca_BS"/>
</dbReference>
<dbReference type="SUPFAM" id="SSF47473">
    <property type="entry name" value="EF-hand"/>
    <property type="match status" value="1"/>
</dbReference>
<dbReference type="OrthoDB" id="76294at2157"/>
<evidence type="ECO:0000313" key="4">
    <source>
        <dbReference type="Proteomes" id="UP000323439"/>
    </source>
</evidence>
<protein>
    <submittedName>
        <fullName evidence="3">Zinc-ribbon domain-containing protein</fullName>
    </submittedName>
</protein>
<gene>
    <name evidence="3" type="ORF">SAMN02910315_01515</name>
</gene>
<dbReference type="Pfam" id="PF13240">
    <property type="entry name" value="Zn_Ribbon_1"/>
    <property type="match status" value="1"/>
</dbReference>
<feature type="domain" description="EF-hand" evidence="2">
    <location>
        <begin position="207"/>
        <end position="242"/>
    </location>
</feature>
<proteinExistence type="predicted"/>
<dbReference type="GO" id="GO:0005509">
    <property type="term" value="F:calcium ion binding"/>
    <property type="evidence" value="ECO:0007669"/>
    <property type="project" value="InterPro"/>
</dbReference>
<accession>A0A1G5WMM6</accession>
<reference evidence="3 4" key="1">
    <citation type="submission" date="2016-10" db="EMBL/GenBank/DDBJ databases">
        <authorList>
            <person name="Varghese N."/>
            <person name="Submissions S."/>
        </authorList>
    </citation>
    <scope>NUCLEOTIDE SEQUENCE [LARGE SCALE GENOMIC DNA]</scope>
    <source>
        <strain evidence="3 4">DSM 16643</strain>
    </source>
</reference>
<organism evidence="3 4">
    <name type="scientific">Methanobrevibacter millerae</name>
    <dbReference type="NCBI Taxonomy" id="230361"/>
    <lineage>
        <taxon>Archaea</taxon>
        <taxon>Methanobacteriati</taxon>
        <taxon>Methanobacteriota</taxon>
        <taxon>Methanomada group</taxon>
        <taxon>Methanobacteria</taxon>
        <taxon>Methanobacteriales</taxon>
        <taxon>Methanobacteriaceae</taxon>
        <taxon>Methanobrevibacter</taxon>
    </lineage>
</organism>
<dbReference type="PROSITE" id="PS50222">
    <property type="entry name" value="EF_HAND_2"/>
    <property type="match status" value="1"/>
</dbReference>
<evidence type="ECO:0000313" key="3">
    <source>
        <dbReference type="EMBL" id="SDA59353.1"/>
    </source>
</evidence>
<dbReference type="Gene3D" id="1.10.238.10">
    <property type="entry name" value="EF-hand"/>
    <property type="match status" value="1"/>
</dbReference>
<dbReference type="EMBL" id="FMXB01000011">
    <property type="protein sequence ID" value="SDA59353.1"/>
    <property type="molecule type" value="Genomic_DNA"/>
</dbReference>
<keyword evidence="4" id="KW-1185">Reference proteome</keyword>
<name>A0A1G5WMM6_9EURY</name>
<keyword evidence="1" id="KW-0812">Transmembrane</keyword>
<keyword evidence="1" id="KW-1133">Transmembrane helix</keyword>
<evidence type="ECO:0000256" key="1">
    <source>
        <dbReference type="SAM" id="Phobius"/>
    </source>
</evidence>
<feature type="transmembrane region" description="Helical" evidence="1">
    <location>
        <begin position="38"/>
        <end position="64"/>
    </location>
</feature>